<organism evidence="1 2">
    <name type="scientific">Melastoma candidum</name>
    <dbReference type="NCBI Taxonomy" id="119954"/>
    <lineage>
        <taxon>Eukaryota</taxon>
        <taxon>Viridiplantae</taxon>
        <taxon>Streptophyta</taxon>
        <taxon>Embryophyta</taxon>
        <taxon>Tracheophyta</taxon>
        <taxon>Spermatophyta</taxon>
        <taxon>Magnoliopsida</taxon>
        <taxon>eudicotyledons</taxon>
        <taxon>Gunneridae</taxon>
        <taxon>Pentapetalae</taxon>
        <taxon>rosids</taxon>
        <taxon>malvids</taxon>
        <taxon>Myrtales</taxon>
        <taxon>Melastomataceae</taxon>
        <taxon>Melastomatoideae</taxon>
        <taxon>Melastomateae</taxon>
        <taxon>Melastoma</taxon>
    </lineage>
</organism>
<evidence type="ECO:0000313" key="1">
    <source>
        <dbReference type="EMBL" id="KAI4375741.1"/>
    </source>
</evidence>
<name>A0ACB9RD49_9MYRT</name>
<proteinExistence type="predicted"/>
<evidence type="ECO:0000313" key="2">
    <source>
        <dbReference type="Proteomes" id="UP001057402"/>
    </source>
</evidence>
<dbReference type="EMBL" id="CM042883">
    <property type="protein sequence ID" value="KAI4375741.1"/>
    <property type="molecule type" value="Genomic_DNA"/>
</dbReference>
<reference evidence="2" key="1">
    <citation type="journal article" date="2023" name="Front. Plant Sci.">
        <title>Chromosomal-level genome assembly of Melastoma candidum provides insights into trichome evolution.</title>
        <authorList>
            <person name="Zhong Y."/>
            <person name="Wu W."/>
            <person name="Sun C."/>
            <person name="Zou P."/>
            <person name="Liu Y."/>
            <person name="Dai S."/>
            <person name="Zhou R."/>
        </authorList>
    </citation>
    <scope>NUCLEOTIDE SEQUENCE [LARGE SCALE GENOMIC DNA]</scope>
</reference>
<gene>
    <name evidence="1" type="ORF">MLD38_013572</name>
</gene>
<comment type="caution">
    <text evidence="1">The sequence shown here is derived from an EMBL/GenBank/DDBJ whole genome shotgun (WGS) entry which is preliminary data.</text>
</comment>
<protein>
    <submittedName>
        <fullName evidence="1">Uncharacterized protein</fullName>
    </submittedName>
</protein>
<accession>A0ACB9RD49</accession>
<keyword evidence="2" id="KW-1185">Reference proteome</keyword>
<dbReference type="Proteomes" id="UP001057402">
    <property type="component" value="Chromosome 4"/>
</dbReference>
<sequence>MSNKFLKQLVTVITSLTKAKSLALRTKASALKKGAVLLSLFHNKRFLATTLSQRIHDLLPSSTRHDKGGEEEGEEGIAEKDMAMVRYARREYVKGGGLLEEYEDKYPDLRHGLFREEEDTDREFEDPGGSVVDIVKGAKEEGEEFVLEDEIDRVADLFIRRFHRQMRMQKQLSLKRVHDMLQRSL</sequence>